<evidence type="ECO:0000313" key="1">
    <source>
        <dbReference type="EMBL" id="KAF5183513.1"/>
    </source>
</evidence>
<dbReference type="Proteomes" id="UP000554482">
    <property type="component" value="Unassembled WGS sequence"/>
</dbReference>
<gene>
    <name evidence="1" type="ORF">FRX31_026901</name>
</gene>
<feature type="non-terminal residue" evidence="1">
    <location>
        <position position="1"/>
    </location>
</feature>
<proteinExistence type="predicted"/>
<comment type="caution">
    <text evidence="1">The sequence shown here is derived from an EMBL/GenBank/DDBJ whole genome shotgun (WGS) entry which is preliminary data.</text>
</comment>
<organism evidence="1 2">
    <name type="scientific">Thalictrum thalictroides</name>
    <name type="common">Rue-anemone</name>
    <name type="synonym">Anemone thalictroides</name>
    <dbReference type="NCBI Taxonomy" id="46969"/>
    <lineage>
        <taxon>Eukaryota</taxon>
        <taxon>Viridiplantae</taxon>
        <taxon>Streptophyta</taxon>
        <taxon>Embryophyta</taxon>
        <taxon>Tracheophyta</taxon>
        <taxon>Spermatophyta</taxon>
        <taxon>Magnoliopsida</taxon>
        <taxon>Ranunculales</taxon>
        <taxon>Ranunculaceae</taxon>
        <taxon>Thalictroideae</taxon>
        <taxon>Thalictrum</taxon>
    </lineage>
</organism>
<accession>A0A7J6VF61</accession>
<name>A0A7J6VF61_THATH</name>
<dbReference type="PANTHER" id="PTHR45523:SF6">
    <property type="entry name" value="OS02G0470400 PROTEIN"/>
    <property type="match status" value="1"/>
</dbReference>
<reference evidence="1 2" key="1">
    <citation type="submission" date="2020-06" db="EMBL/GenBank/DDBJ databases">
        <title>Transcriptomic and genomic resources for Thalictrum thalictroides and T. hernandezii: Facilitating candidate gene discovery in an emerging model plant lineage.</title>
        <authorList>
            <person name="Arias T."/>
            <person name="Riano-Pachon D.M."/>
            <person name="Di Stilio V.S."/>
        </authorList>
    </citation>
    <scope>NUCLEOTIDE SEQUENCE [LARGE SCALE GENOMIC DNA]</scope>
    <source>
        <strain evidence="2">cv. WT478/WT964</strain>
        <tissue evidence="1">Leaves</tissue>
    </source>
</reference>
<dbReference type="PANTHER" id="PTHR45523">
    <property type="entry name" value="TETRATRICOPEPTIDE REPEAT (TPR)-CONTAINING PROTEIN-RELATED"/>
    <property type="match status" value="1"/>
</dbReference>
<sequence length="60" mass="6452">VRINQRFHEDICMWQSALTSTTVSNIQKDLLSQPLQLLSGVDILGNASSALGHMSKGVAA</sequence>
<dbReference type="AlphaFoldDB" id="A0A7J6VF61"/>
<evidence type="ECO:0000313" key="2">
    <source>
        <dbReference type="Proteomes" id="UP000554482"/>
    </source>
</evidence>
<keyword evidence="2" id="KW-1185">Reference proteome</keyword>
<dbReference type="EMBL" id="JABWDY010033300">
    <property type="protein sequence ID" value="KAF5183513.1"/>
    <property type="molecule type" value="Genomic_DNA"/>
</dbReference>
<dbReference type="OrthoDB" id="1715802at2759"/>
<protein>
    <submittedName>
        <fullName evidence="1">Calcium-dependent lipid-binding family protein</fullName>
    </submittedName>
</protein>